<dbReference type="PANTHER" id="PTHR13572:SF2">
    <property type="entry name" value="GLYCOPROTEIN ENDO-ALPHA-1,2-MANNOSIDASE-LIKE PROTEIN"/>
    <property type="match status" value="1"/>
</dbReference>
<dbReference type="PANTHER" id="PTHR13572">
    <property type="entry name" value="ENDO-ALPHA-1,2-MANNOSIDASE"/>
    <property type="match status" value="1"/>
</dbReference>
<dbReference type="Pfam" id="PF16317">
    <property type="entry name" value="Glyco_hydro_99"/>
    <property type="match status" value="1"/>
</dbReference>
<comment type="similarity">
    <text evidence="2">Belongs to the glycosyl hydrolase 99 family.</text>
</comment>
<organism evidence="10 11">
    <name type="scientific">Electrophorus voltai</name>
    <dbReference type="NCBI Taxonomy" id="2609070"/>
    <lineage>
        <taxon>Eukaryota</taxon>
        <taxon>Metazoa</taxon>
        <taxon>Chordata</taxon>
        <taxon>Craniata</taxon>
        <taxon>Vertebrata</taxon>
        <taxon>Euteleostomi</taxon>
        <taxon>Actinopterygii</taxon>
        <taxon>Neopterygii</taxon>
        <taxon>Teleostei</taxon>
        <taxon>Ostariophysi</taxon>
        <taxon>Gymnotiformes</taxon>
        <taxon>Gymnotoidei</taxon>
        <taxon>Gymnotidae</taxon>
        <taxon>Electrophorus</taxon>
    </lineage>
</organism>
<protein>
    <recommendedName>
        <fullName evidence="12">Mannosidase endo-alpha like</fullName>
    </recommendedName>
</protein>
<dbReference type="GO" id="GO:0000139">
    <property type="term" value="C:Golgi membrane"/>
    <property type="evidence" value="ECO:0007669"/>
    <property type="project" value="UniProtKB-SubCell"/>
</dbReference>
<gene>
    <name evidence="10" type="ORF">P4O66_003422</name>
</gene>
<evidence type="ECO:0000256" key="2">
    <source>
        <dbReference type="ARBA" id="ARBA00009559"/>
    </source>
</evidence>
<evidence type="ECO:0000256" key="9">
    <source>
        <dbReference type="SAM" id="MobiDB-lite"/>
    </source>
</evidence>
<keyword evidence="3" id="KW-0812">Transmembrane</keyword>
<feature type="compositionally biased region" description="Polar residues" evidence="9">
    <location>
        <begin position="235"/>
        <end position="244"/>
    </location>
</feature>
<evidence type="ECO:0000256" key="8">
    <source>
        <dbReference type="ARBA" id="ARBA00023136"/>
    </source>
</evidence>
<comment type="subcellular location">
    <subcellularLocation>
        <location evidence="1">Golgi apparatus membrane</location>
        <topology evidence="1">Single-pass type II membrane protein</topology>
    </subcellularLocation>
</comment>
<evidence type="ECO:0000256" key="4">
    <source>
        <dbReference type="ARBA" id="ARBA00022801"/>
    </source>
</evidence>
<evidence type="ECO:0000256" key="3">
    <source>
        <dbReference type="ARBA" id="ARBA00022692"/>
    </source>
</evidence>
<dbReference type="Gene3D" id="3.20.20.80">
    <property type="entry name" value="Glycosidases"/>
    <property type="match status" value="1"/>
</dbReference>
<keyword evidence="6" id="KW-1133">Transmembrane helix</keyword>
<keyword evidence="8" id="KW-0472">Membrane</keyword>
<evidence type="ECO:0000256" key="7">
    <source>
        <dbReference type="ARBA" id="ARBA00023034"/>
    </source>
</evidence>
<accession>A0AAD8YRX5</accession>
<evidence type="ECO:0000256" key="1">
    <source>
        <dbReference type="ARBA" id="ARBA00004323"/>
    </source>
</evidence>
<sequence>MTRLRKKACVALFLFTLFIFGTMMGLRSLKPSDGFSDLAPGMELMPFVGARVDRRPVPNDVVASAGQALGASDTKIVFSNSGHEHNIFYDIHIFYYLWYGTPQMDRGYIHWDHVLVPHWDPKIAASHPKGRHSPPEDIASSFYPELGPYSSRDPSVLESHMEQIESSAAGVVVLSWYPPGVADEHGEPTEDLVPAVMDAAHRHRIKVTGERYALSHFLPRGVNRGATGKGAWSPALTQPHQPHSSHAYAFVSPSHPRKPALCPMLIVRGVRLVLSSEDLPAFERINLAAIHQALKDAHRGPLSKYCTSVPQDVALGGQTPACMASETACMAFETVQGSLCSPVDSLWEITTKIERKG</sequence>
<dbReference type="EMBL" id="JAROKS010000026">
    <property type="protein sequence ID" value="KAK1784749.1"/>
    <property type="molecule type" value="Genomic_DNA"/>
</dbReference>
<dbReference type="InterPro" id="IPR026071">
    <property type="entry name" value="Glyco_Hydrolase_99"/>
</dbReference>
<feature type="region of interest" description="Disordered" evidence="9">
    <location>
        <begin position="229"/>
        <end position="249"/>
    </location>
</feature>
<reference evidence="10" key="1">
    <citation type="submission" date="2023-03" db="EMBL/GenBank/DDBJ databases">
        <title>Electrophorus voltai genome.</title>
        <authorList>
            <person name="Bian C."/>
        </authorList>
    </citation>
    <scope>NUCLEOTIDE SEQUENCE</scope>
    <source>
        <strain evidence="10">CB-2022</strain>
        <tissue evidence="10">Muscle</tissue>
    </source>
</reference>
<dbReference type="AlphaFoldDB" id="A0AAD8YRX5"/>
<keyword evidence="7" id="KW-0333">Golgi apparatus</keyword>
<name>A0AAD8YRX5_9TELE</name>
<keyword evidence="4" id="KW-0378">Hydrolase</keyword>
<evidence type="ECO:0000256" key="6">
    <source>
        <dbReference type="ARBA" id="ARBA00022989"/>
    </source>
</evidence>
<evidence type="ECO:0000313" key="11">
    <source>
        <dbReference type="Proteomes" id="UP001239994"/>
    </source>
</evidence>
<dbReference type="GO" id="GO:0004559">
    <property type="term" value="F:alpha-mannosidase activity"/>
    <property type="evidence" value="ECO:0007669"/>
    <property type="project" value="TreeGrafter"/>
</dbReference>
<evidence type="ECO:0000256" key="5">
    <source>
        <dbReference type="ARBA" id="ARBA00022968"/>
    </source>
</evidence>
<evidence type="ECO:0000313" key="10">
    <source>
        <dbReference type="EMBL" id="KAK1784749.1"/>
    </source>
</evidence>
<proteinExistence type="inferred from homology"/>
<comment type="caution">
    <text evidence="10">The sequence shown here is derived from an EMBL/GenBank/DDBJ whole genome shotgun (WGS) entry which is preliminary data.</text>
</comment>
<evidence type="ECO:0008006" key="12">
    <source>
        <dbReference type="Google" id="ProtNLM"/>
    </source>
</evidence>
<keyword evidence="5" id="KW-0735">Signal-anchor</keyword>
<keyword evidence="11" id="KW-1185">Reference proteome</keyword>
<dbReference type="Proteomes" id="UP001239994">
    <property type="component" value="Unassembled WGS sequence"/>
</dbReference>